<dbReference type="GO" id="GO:0006660">
    <property type="term" value="P:phosphatidylserine catabolic process"/>
    <property type="evidence" value="ECO:0007669"/>
    <property type="project" value="TreeGrafter"/>
</dbReference>
<reference evidence="7" key="2">
    <citation type="submission" date="2021-09" db="EMBL/GenBank/DDBJ databases">
        <authorList>
            <person name="Jia N."/>
            <person name="Wang J."/>
            <person name="Shi W."/>
            <person name="Du L."/>
            <person name="Sun Y."/>
            <person name="Zhan W."/>
            <person name="Jiang J."/>
            <person name="Wang Q."/>
            <person name="Zhang B."/>
            <person name="Ji P."/>
            <person name="Sakyi L.B."/>
            <person name="Cui X."/>
            <person name="Yuan T."/>
            <person name="Jiang B."/>
            <person name="Yang W."/>
            <person name="Lam T.T.-Y."/>
            <person name="Chang Q."/>
            <person name="Ding S."/>
            <person name="Wang X."/>
            <person name="Zhu J."/>
            <person name="Ruan X."/>
            <person name="Zhao L."/>
            <person name="Wei J."/>
            <person name="Que T."/>
            <person name="Du C."/>
            <person name="Cheng J."/>
            <person name="Dai P."/>
            <person name="Han X."/>
            <person name="Huang E."/>
            <person name="Gao Y."/>
            <person name="Liu J."/>
            <person name="Shao H."/>
            <person name="Ye R."/>
            <person name="Li L."/>
            <person name="Wei W."/>
            <person name="Wang X."/>
            <person name="Wang C."/>
            <person name="Huo Q."/>
            <person name="Li W."/>
            <person name="Guo W."/>
            <person name="Chen H."/>
            <person name="Chen S."/>
            <person name="Zhou L."/>
            <person name="Zhou L."/>
            <person name="Ni X."/>
            <person name="Tian J."/>
            <person name="Zhou Y."/>
            <person name="Sheng Y."/>
            <person name="Liu T."/>
            <person name="Pan Y."/>
            <person name="Xia L."/>
            <person name="Li J."/>
            <person name="Zhao F."/>
            <person name="Cao W."/>
        </authorList>
    </citation>
    <scope>NUCLEOTIDE SEQUENCE</scope>
    <source>
        <strain evidence="7">Rsan-2018</strain>
        <tissue evidence="7">Larvae</tissue>
    </source>
</reference>
<dbReference type="Pfam" id="PF22990">
    <property type="entry name" value="ABHD16_N"/>
    <property type="match status" value="1"/>
</dbReference>
<evidence type="ECO:0000313" key="8">
    <source>
        <dbReference type="Proteomes" id="UP000821837"/>
    </source>
</evidence>
<reference evidence="7" key="1">
    <citation type="journal article" date="2020" name="Cell">
        <title>Large-Scale Comparative Analyses of Tick Genomes Elucidate Their Genetic Diversity and Vector Capacities.</title>
        <authorList>
            <consortium name="Tick Genome and Microbiome Consortium (TIGMIC)"/>
            <person name="Jia N."/>
            <person name="Wang J."/>
            <person name="Shi W."/>
            <person name="Du L."/>
            <person name="Sun Y."/>
            <person name="Zhan W."/>
            <person name="Jiang J.F."/>
            <person name="Wang Q."/>
            <person name="Zhang B."/>
            <person name="Ji P."/>
            <person name="Bell-Sakyi L."/>
            <person name="Cui X.M."/>
            <person name="Yuan T.T."/>
            <person name="Jiang B.G."/>
            <person name="Yang W.F."/>
            <person name="Lam T.T."/>
            <person name="Chang Q.C."/>
            <person name="Ding S.J."/>
            <person name="Wang X.J."/>
            <person name="Zhu J.G."/>
            <person name="Ruan X.D."/>
            <person name="Zhao L."/>
            <person name="Wei J.T."/>
            <person name="Ye R.Z."/>
            <person name="Que T.C."/>
            <person name="Du C.H."/>
            <person name="Zhou Y.H."/>
            <person name="Cheng J.X."/>
            <person name="Dai P.F."/>
            <person name="Guo W.B."/>
            <person name="Han X.H."/>
            <person name="Huang E.J."/>
            <person name="Li L.F."/>
            <person name="Wei W."/>
            <person name="Gao Y.C."/>
            <person name="Liu J.Z."/>
            <person name="Shao H.Z."/>
            <person name="Wang X."/>
            <person name="Wang C.C."/>
            <person name="Yang T.C."/>
            <person name="Huo Q.B."/>
            <person name="Li W."/>
            <person name="Chen H.Y."/>
            <person name="Chen S.E."/>
            <person name="Zhou L.G."/>
            <person name="Ni X.B."/>
            <person name="Tian J.H."/>
            <person name="Sheng Y."/>
            <person name="Liu T."/>
            <person name="Pan Y.S."/>
            <person name="Xia L.Y."/>
            <person name="Li J."/>
            <person name="Zhao F."/>
            <person name="Cao W.C."/>
        </authorList>
    </citation>
    <scope>NUCLEOTIDE SEQUENCE</scope>
    <source>
        <strain evidence="7">Rsan-2018</strain>
    </source>
</reference>
<dbReference type="GO" id="GO:0004620">
    <property type="term" value="F:phospholipase activity"/>
    <property type="evidence" value="ECO:0007669"/>
    <property type="project" value="TreeGrafter"/>
</dbReference>
<sequence>MQMTCHPWLAGVICVVMVGTICLRGIGRIASSDYGQFLRALQAAQQNLSKESKHNALRHKLLTRDGNEIDSVFVDRRNSTVYANGNILVVCCEGNAGFYEYGIATTPIEAGYSVLGWNHPGFAGSTGVPFPDQEKNAVDVVMQFAIHRLGFAPENIIVYAWSIGAYCATWAAMNYPDIKGLILDATFDDVLPLAASKMPPSWEPVVRRTIRGYLNLNNLEQLNRYGGPVLMYRRTRDEIISTQESAQIVSNRGNDLLIGFLKHRFPKLVTEETLWALRDWLSGDRGHQMVLWNEGGVDEDACMEKLAAYIRDHGPSFPMLIGLFQAPWDLIQAADPNGRGADGFCRVSADMCGPPPSGDAP</sequence>
<evidence type="ECO:0000259" key="6">
    <source>
        <dbReference type="Pfam" id="PF22990"/>
    </source>
</evidence>
<feature type="domain" description="AB hydrolase-1" evidence="5">
    <location>
        <begin position="88"/>
        <end position="197"/>
    </location>
</feature>
<feature type="domain" description="Phosphatidylserine Lipase ABHD16 N-terminal" evidence="6">
    <location>
        <begin position="10"/>
        <end position="54"/>
    </location>
</feature>
<keyword evidence="4" id="KW-0472">Membrane</keyword>
<dbReference type="InterPro" id="IPR000073">
    <property type="entry name" value="AB_hydrolase_1"/>
</dbReference>
<comment type="similarity">
    <text evidence="1">Belongs to the AB hydrolase superfamily. ABHD16 family.</text>
</comment>
<dbReference type="InterPro" id="IPR054518">
    <property type="entry name" value="ABHD16_N"/>
</dbReference>
<feature type="transmembrane region" description="Helical" evidence="4">
    <location>
        <begin position="6"/>
        <end position="26"/>
    </location>
</feature>
<dbReference type="Pfam" id="PF00561">
    <property type="entry name" value="Abhydrolase_1"/>
    <property type="match status" value="1"/>
</dbReference>
<dbReference type="SUPFAM" id="SSF53474">
    <property type="entry name" value="alpha/beta-Hydrolases"/>
    <property type="match status" value="1"/>
</dbReference>
<evidence type="ECO:0000256" key="2">
    <source>
        <dbReference type="ARBA" id="ARBA00022801"/>
    </source>
</evidence>
<evidence type="ECO:0000259" key="5">
    <source>
        <dbReference type="Pfam" id="PF00561"/>
    </source>
</evidence>
<name>A0A9D4YQ75_RHISA</name>
<dbReference type="Proteomes" id="UP000821837">
    <property type="component" value="Chromosome 1"/>
</dbReference>
<accession>A0A9D4YQ75</accession>
<proteinExistence type="inferred from homology"/>
<dbReference type="VEuPathDB" id="VectorBase:RSAN_029083"/>
<dbReference type="GO" id="GO:0052651">
    <property type="term" value="P:monoacylglycerol catabolic process"/>
    <property type="evidence" value="ECO:0007669"/>
    <property type="project" value="TreeGrafter"/>
</dbReference>
<dbReference type="PANTHER" id="PTHR12277">
    <property type="entry name" value="ALPHA/BETA HYDROLASE DOMAIN-CONTAINING PROTEIN"/>
    <property type="match status" value="1"/>
</dbReference>
<evidence type="ECO:0000256" key="4">
    <source>
        <dbReference type="SAM" id="Phobius"/>
    </source>
</evidence>
<gene>
    <name evidence="7" type="ORF">HPB52_014565</name>
</gene>
<dbReference type="AlphaFoldDB" id="A0A9D4YQ75"/>
<dbReference type="InterPro" id="IPR029058">
    <property type="entry name" value="AB_hydrolase_fold"/>
</dbReference>
<keyword evidence="3" id="KW-0443">Lipid metabolism</keyword>
<dbReference type="GO" id="GO:0012505">
    <property type="term" value="C:endomembrane system"/>
    <property type="evidence" value="ECO:0007669"/>
    <property type="project" value="TreeGrafter"/>
</dbReference>
<dbReference type="EMBL" id="JABSTV010001245">
    <property type="protein sequence ID" value="KAH7983804.1"/>
    <property type="molecule type" value="Genomic_DNA"/>
</dbReference>
<evidence type="ECO:0000256" key="3">
    <source>
        <dbReference type="ARBA" id="ARBA00023098"/>
    </source>
</evidence>
<protein>
    <submittedName>
        <fullName evidence="7">Uncharacterized protein</fullName>
    </submittedName>
</protein>
<comment type="caution">
    <text evidence="7">The sequence shown here is derived from an EMBL/GenBank/DDBJ whole genome shotgun (WGS) entry which is preliminary data.</text>
</comment>
<keyword evidence="2" id="KW-0378">Hydrolase</keyword>
<keyword evidence="4" id="KW-0812">Transmembrane</keyword>
<dbReference type="GO" id="GO:0047372">
    <property type="term" value="F:monoacylglycerol lipase activity"/>
    <property type="evidence" value="ECO:0007669"/>
    <property type="project" value="TreeGrafter"/>
</dbReference>
<dbReference type="Gene3D" id="3.40.50.1820">
    <property type="entry name" value="alpha/beta hydrolase"/>
    <property type="match status" value="1"/>
</dbReference>
<dbReference type="PANTHER" id="PTHR12277:SF72">
    <property type="entry name" value="BAT5L PROTEIN"/>
    <property type="match status" value="1"/>
</dbReference>
<evidence type="ECO:0000256" key="1">
    <source>
        <dbReference type="ARBA" id="ARBA00009709"/>
    </source>
</evidence>
<dbReference type="FunFam" id="3.40.50.1820:FF:000074">
    <property type="entry name" value="Abhydrolase domain containing 16A"/>
    <property type="match status" value="1"/>
</dbReference>
<keyword evidence="8" id="KW-1185">Reference proteome</keyword>
<organism evidence="7 8">
    <name type="scientific">Rhipicephalus sanguineus</name>
    <name type="common">Brown dog tick</name>
    <name type="synonym">Ixodes sanguineus</name>
    <dbReference type="NCBI Taxonomy" id="34632"/>
    <lineage>
        <taxon>Eukaryota</taxon>
        <taxon>Metazoa</taxon>
        <taxon>Ecdysozoa</taxon>
        <taxon>Arthropoda</taxon>
        <taxon>Chelicerata</taxon>
        <taxon>Arachnida</taxon>
        <taxon>Acari</taxon>
        <taxon>Parasitiformes</taxon>
        <taxon>Ixodida</taxon>
        <taxon>Ixodoidea</taxon>
        <taxon>Ixodidae</taxon>
        <taxon>Rhipicephalinae</taxon>
        <taxon>Rhipicephalus</taxon>
        <taxon>Rhipicephalus</taxon>
    </lineage>
</organism>
<keyword evidence="4" id="KW-1133">Transmembrane helix</keyword>
<evidence type="ECO:0000313" key="7">
    <source>
        <dbReference type="EMBL" id="KAH7983804.1"/>
    </source>
</evidence>